<feature type="region of interest" description="Disordered" evidence="4">
    <location>
        <begin position="107"/>
        <end position="129"/>
    </location>
</feature>
<reference evidence="7 8" key="1">
    <citation type="submission" date="2022-05" db="EMBL/GenBank/DDBJ databases">
        <authorList>
            <consortium name="Genoscope - CEA"/>
            <person name="William W."/>
        </authorList>
    </citation>
    <scope>NUCLEOTIDE SEQUENCE [LARGE SCALE GENOMIC DNA]</scope>
</reference>
<keyword evidence="1" id="KW-0677">Repeat</keyword>
<evidence type="ECO:0008006" key="9">
    <source>
        <dbReference type="Google" id="ProtNLM"/>
    </source>
</evidence>
<feature type="compositionally biased region" description="Basic and acidic residues" evidence="4">
    <location>
        <begin position="114"/>
        <end position="125"/>
    </location>
</feature>
<evidence type="ECO:0000256" key="4">
    <source>
        <dbReference type="SAM" id="MobiDB-lite"/>
    </source>
</evidence>
<dbReference type="PANTHER" id="PTHR24251:SF37">
    <property type="entry name" value="CUB DOMAIN-CONTAINING PROTEIN"/>
    <property type="match status" value="1"/>
</dbReference>
<keyword evidence="8" id="KW-1185">Reference proteome</keyword>
<comment type="caution">
    <text evidence="3">Lacks conserved residue(s) required for the propagation of feature annotation.</text>
</comment>
<feature type="domain" description="CUB" evidence="5">
    <location>
        <begin position="192"/>
        <end position="317"/>
    </location>
</feature>
<evidence type="ECO:0000256" key="3">
    <source>
        <dbReference type="PROSITE-ProRule" id="PRU00122"/>
    </source>
</evidence>
<name>A0ABN8MI55_9CNID</name>
<dbReference type="Proteomes" id="UP001159427">
    <property type="component" value="Unassembled WGS sequence"/>
</dbReference>
<gene>
    <name evidence="7" type="ORF">PEVE_00034068</name>
</gene>
<dbReference type="SUPFAM" id="SSF49899">
    <property type="entry name" value="Concanavalin A-like lectins/glucanases"/>
    <property type="match status" value="1"/>
</dbReference>
<evidence type="ECO:0000256" key="2">
    <source>
        <dbReference type="ARBA" id="ARBA00023157"/>
    </source>
</evidence>
<evidence type="ECO:0000256" key="1">
    <source>
        <dbReference type="ARBA" id="ARBA00022737"/>
    </source>
</evidence>
<dbReference type="InterPro" id="IPR001791">
    <property type="entry name" value="Laminin_G"/>
</dbReference>
<proteinExistence type="predicted"/>
<evidence type="ECO:0000313" key="7">
    <source>
        <dbReference type="EMBL" id="CAH3028428.1"/>
    </source>
</evidence>
<protein>
    <recommendedName>
        <fullName evidence="9">Cubilin</fullName>
    </recommendedName>
</protein>
<dbReference type="InterPro" id="IPR013320">
    <property type="entry name" value="ConA-like_dom_sf"/>
</dbReference>
<evidence type="ECO:0000313" key="8">
    <source>
        <dbReference type="Proteomes" id="UP001159427"/>
    </source>
</evidence>
<dbReference type="PROSITE" id="PS50025">
    <property type="entry name" value="LAM_G_DOMAIN"/>
    <property type="match status" value="1"/>
</dbReference>
<sequence length="594" mass="67066">ELDGGVSFRAKTSFIEYKLNDTSSFLGAYLRLEFSSTKCNGDLLLITSRDTDDLYRISFHEQNKATFYYRINGEEFEVPVSLPGNLTFCDGRRHSVEFNRYSKTKTVTSNADDGQQKNTREDRPGMTRIGFSKPDKIELGGLSGNKFDGCIYNAIVLFYSSNIFTNISVNVIERYTKEDPNVRSAYVFLGACSGTEHEDECTSSSSNNPMKAERGVITSPRVMEAAQITRCIWSVTTLPKRRFKLTFLHYNVSGSFSCSESHVILYDGTELTPSNILGRFCFPASNKVIYTRGNKMVLDMILPKRHYLDFVAVYESVGLHEGPCPINRTLKGMSGSLMSPNFPNNYESEQECSWIISVPQGYHVRLFFDHAAEFHIHSCTNKTCDCDFLEVRQGRSSEGKLLGTYCGSTKPSPIYASGSDVWLRFVTDKNSNHNGFNVTFEAINSLADGCPWNKTLTGHRGYITSPLFAQDYPGNIDCIWRIHVTGNYRVAFVFLRQINLDPNCTDVLEIRDGLDAISPLLRRYCSSEPTPQTIFSSGREMYVRFKSDGYNRRDVFRDESVAPGFHATYFVTRVKSGSVSATPVQKLLYRFGQD</sequence>
<feature type="domain" description="Laminin G" evidence="6">
    <location>
        <begin position="4"/>
        <end position="192"/>
    </location>
</feature>
<dbReference type="InterPro" id="IPR000859">
    <property type="entry name" value="CUB_dom"/>
</dbReference>
<dbReference type="PANTHER" id="PTHR24251">
    <property type="entry name" value="OVOCHYMASE-RELATED"/>
    <property type="match status" value="1"/>
</dbReference>
<dbReference type="InterPro" id="IPR035914">
    <property type="entry name" value="Sperma_CUB_dom_sf"/>
</dbReference>
<feature type="domain" description="CUB" evidence="5">
    <location>
        <begin position="324"/>
        <end position="443"/>
    </location>
</feature>
<evidence type="ECO:0000259" key="5">
    <source>
        <dbReference type="PROSITE" id="PS01180"/>
    </source>
</evidence>
<keyword evidence="2" id="KW-1015">Disulfide bond</keyword>
<accession>A0ABN8MI55</accession>
<dbReference type="EMBL" id="CALNXI010000510">
    <property type="protein sequence ID" value="CAH3028428.1"/>
    <property type="molecule type" value="Genomic_DNA"/>
</dbReference>
<feature type="domain" description="CUB" evidence="5">
    <location>
        <begin position="450"/>
        <end position="572"/>
    </location>
</feature>
<evidence type="ECO:0000259" key="6">
    <source>
        <dbReference type="PROSITE" id="PS50025"/>
    </source>
</evidence>
<dbReference type="CDD" id="cd00041">
    <property type="entry name" value="CUB"/>
    <property type="match status" value="3"/>
</dbReference>
<dbReference type="SMART" id="SM00042">
    <property type="entry name" value="CUB"/>
    <property type="match status" value="3"/>
</dbReference>
<dbReference type="SUPFAM" id="SSF49854">
    <property type="entry name" value="Spermadhesin, CUB domain"/>
    <property type="match status" value="3"/>
</dbReference>
<dbReference type="Pfam" id="PF00431">
    <property type="entry name" value="CUB"/>
    <property type="match status" value="3"/>
</dbReference>
<feature type="non-terminal residue" evidence="7">
    <location>
        <position position="1"/>
    </location>
</feature>
<dbReference type="Gene3D" id="2.60.120.200">
    <property type="match status" value="1"/>
</dbReference>
<dbReference type="PROSITE" id="PS01180">
    <property type="entry name" value="CUB"/>
    <property type="match status" value="3"/>
</dbReference>
<comment type="caution">
    <text evidence="7">The sequence shown here is derived from an EMBL/GenBank/DDBJ whole genome shotgun (WGS) entry which is preliminary data.</text>
</comment>
<dbReference type="Gene3D" id="2.60.120.290">
    <property type="entry name" value="Spermadhesin, CUB domain"/>
    <property type="match status" value="3"/>
</dbReference>
<dbReference type="Pfam" id="PF02210">
    <property type="entry name" value="Laminin_G_2"/>
    <property type="match status" value="1"/>
</dbReference>
<organism evidence="7 8">
    <name type="scientific">Porites evermanni</name>
    <dbReference type="NCBI Taxonomy" id="104178"/>
    <lineage>
        <taxon>Eukaryota</taxon>
        <taxon>Metazoa</taxon>
        <taxon>Cnidaria</taxon>
        <taxon>Anthozoa</taxon>
        <taxon>Hexacorallia</taxon>
        <taxon>Scleractinia</taxon>
        <taxon>Fungiina</taxon>
        <taxon>Poritidae</taxon>
        <taxon>Porites</taxon>
    </lineage>
</organism>